<evidence type="ECO:0000313" key="2">
    <source>
        <dbReference type="EMBL" id="SFP69420.1"/>
    </source>
</evidence>
<dbReference type="InterPro" id="IPR022456">
    <property type="entry name" value="PQQ_b_propeller"/>
</dbReference>
<proteinExistence type="predicted"/>
<dbReference type="AlphaFoldDB" id="A0A1I5SFA1"/>
<dbReference type="Proteomes" id="UP000182692">
    <property type="component" value="Unassembled WGS sequence"/>
</dbReference>
<dbReference type="NCBIfam" id="TIGR02276">
    <property type="entry name" value="beta_rpt_yvtn"/>
    <property type="match status" value="3"/>
</dbReference>
<evidence type="ECO:0000256" key="1">
    <source>
        <dbReference type="SAM" id="SignalP"/>
    </source>
</evidence>
<protein>
    <submittedName>
        <fullName evidence="2">PQQ-dependent catabolism-associated beta-propeller protein</fullName>
    </submittedName>
</protein>
<dbReference type="GeneID" id="35870560"/>
<keyword evidence="1" id="KW-0732">Signal</keyword>
<dbReference type="PANTHER" id="PTHR47197:SF3">
    <property type="entry name" value="DIHYDRO-HEME D1 DEHYDROGENASE"/>
    <property type="match status" value="1"/>
</dbReference>
<sequence length="335" mass="36221">MNRFTHLIPLSVTMLFGASLLSLSLISTSVSAKELAYVANEKDDTVSVIDMDSLTVINTFDVGDRPRGIEISKDQTQLYICASESDTVQVFDLDSGQIAGELPSGEDPELFALHPDGKRLYIANEDDALMTVVNIPDASVITQVEVGVEPEGVAVSPDGKLAIITSETSNMAHWIDTDTNAMVHNTLVDARPRYAEFSPDGKQLWVSAEIGGTVSVIDTDSKAIIKKISFAPKGVHKDKVQPVGVRLSQDGNTAFVALGPANHVAVVNTKTLEVEDYLLVGRRVWQMAFNAAQDRLLTTNGVSGDVSVIDVTNRKVIKTIKVGRYPWGVAVRQVN</sequence>
<dbReference type="RefSeq" id="WP_017013298.1">
    <property type="nucleotide sequence ID" value="NZ_FOWR01000021.1"/>
</dbReference>
<gene>
    <name evidence="2" type="ORF">SAMN03084138_02871</name>
</gene>
<dbReference type="STRING" id="1121869.SAMN03084138_02871"/>
<name>A0A1I5SFA1_9GAMM</name>
<dbReference type="InterPro" id="IPR011045">
    <property type="entry name" value="N2O_reductase_N"/>
</dbReference>
<dbReference type="SUPFAM" id="SSF50974">
    <property type="entry name" value="Nitrous oxide reductase, N-terminal domain"/>
    <property type="match status" value="1"/>
</dbReference>
<accession>A0A1I5SFA1</accession>
<dbReference type="InterPro" id="IPR051200">
    <property type="entry name" value="Host-pathogen_enzymatic-act"/>
</dbReference>
<reference evidence="2 3" key="1">
    <citation type="submission" date="2016-10" db="EMBL/GenBank/DDBJ databases">
        <authorList>
            <person name="de Groot N.N."/>
        </authorList>
    </citation>
    <scope>NUCLEOTIDE SEQUENCE [LARGE SCALE GENOMIC DNA]</scope>
    <source>
        <strain evidence="2 3">DSM 15893</strain>
    </source>
</reference>
<dbReference type="Gene3D" id="2.130.10.10">
    <property type="entry name" value="YVTN repeat-like/Quinoprotein amine dehydrogenase"/>
    <property type="match status" value="2"/>
</dbReference>
<dbReference type="NCBIfam" id="TIGR03866">
    <property type="entry name" value="PQQ_ABC_repeats"/>
    <property type="match status" value="1"/>
</dbReference>
<organism evidence="2 3">
    <name type="scientific">Enterovibrio norvegicus DSM 15893</name>
    <dbReference type="NCBI Taxonomy" id="1121869"/>
    <lineage>
        <taxon>Bacteria</taxon>
        <taxon>Pseudomonadati</taxon>
        <taxon>Pseudomonadota</taxon>
        <taxon>Gammaproteobacteria</taxon>
        <taxon>Vibrionales</taxon>
        <taxon>Vibrionaceae</taxon>
        <taxon>Enterovibrio</taxon>
    </lineage>
</organism>
<dbReference type="InterPro" id="IPR011964">
    <property type="entry name" value="YVTN_b-propeller_repeat"/>
</dbReference>
<feature type="signal peptide" evidence="1">
    <location>
        <begin position="1"/>
        <end position="32"/>
    </location>
</feature>
<dbReference type="InterPro" id="IPR019405">
    <property type="entry name" value="Lactonase_7-beta_prop"/>
</dbReference>
<dbReference type="InterPro" id="IPR015943">
    <property type="entry name" value="WD40/YVTN_repeat-like_dom_sf"/>
</dbReference>
<feature type="chain" id="PRO_5010381586" evidence="1">
    <location>
        <begin position="33"/>
        <end position="335"/>
    </location>
</feature>
<dbReference type="EMBL" id="FOWR01000021">
    <property type="protein sequence ID" value="SFP69420.1"/>
    <property type="molecule type" value="Genomic_DNA"/>
</dbReference>
<dbReference type="OrthoDB" id="145213at2"/>
<dbReference type="PANTHER" id="PTHR47197">
    <property type="entry name" value="PROTEIN NIRF"/>
    <property type="match status" value="1"/>
</dbReference>
<dbReference type="Pfam" id="PF10282">
    <property type="entry name" value="Lactonase"/>
    <property type="match status" value="2"/>
</dbReference>
<evidence type="ECO:0000313" key="3">
    <source>
        <dbReference type="Proteomes" id="UP000182692"/>
    </source>
</evidence>